<dbReference type="GO" id="GO:0048512">
    <property type="term" value="P:circadian behavior"/>
    <property type="evidence" value="ECO:0007669"/>
    <property type="project" value="TreeGrafter"/>
</dbReference>
<evidence type="ECO:0000313" key="2">
    <source>
        <dbReference type="EMBL" id="KAG8431036.1"/>
    </source>
</evidence>
<dbReference type="GO" id="GO:0050804">
    <property type="term" value="P:modulation of chemical synaptic transmission"/>
    <property type="evidence" value="ECO:0007669"/>
    <property type="project" value="TreeGrafter"/>
</dbReference>
<proteinExistence type="predicted"/>
<reference evidence="2" key="1">
    <citation type="thesis" date="2020" institute="ProQuest LLC" country="789 East Eisenhower Parkway, Ann Arbor, MI, USA">
        <title>Comparative Genomics and Chromosome Evolution.</title>
        <authorList>
            <person name="Mudd A.B."/>
        </authorList>
    </citation>
    <scope>NUCLEOTIDE SEQUENCE</scope>
    <source>
        <strain evidence="2">Female2</strain>
        <tissue evidence="2">Blood</tissue>
    </source>
</reference>
<feature type="region of interest" description="Disordered" evidence="1">
    <location>
        <begin position="74"/>
        <end position="94"/>
    </location>
</feature>
<dbReference type="PANTHER" id="PTHR46306">
    <property type="entry name" value="BTB/POZ DOMAIN-CONTAINING PROTEIN 9"/>
    <property type="match status" value="1"/>
</dbReference>
<sequence length="118" mass="13252">MIVVTVTTWRSPLNQQQWTTVVDRTKVPCRSWQNVSFDRQTACFVRIVGTHNTANEVFHCVHFECPALSVTCREENSEDPTSSDHSTPSGLSIAHRSVNSSLAHTLTESNPRNQGQQK</sequence>
<accession>A0A8T2ILK3</accession>
<organism evidence="2 3">
    <name type="scientific">Hymenochirus boettgeri</name>
    <name type="common">Congo dwarf clawed frog</name>
    <dbReference type="NCBI Taxonomy" id="247094"/>
    <lineage>
        <taxon>Eukaryota</taxon>
        <taxon>Metazoa</taxon>
        <taxon>Chordata</taxon>
        <taxon>Craniata</taxon>
        <taxon>Vertebrata</taxon>
        <taxon>Euteleostomi</taxon>
        <taxon>Amphibia</taxon>
        <taxon>Batrachia</taxon>
        <taxon>Anura</taxon>
        <taxon>Pipoidea</taxon>
        <taxon>Pipidae</taxon>
        <taxon>Pipinae</taxon>
        <taxon>Hymenochirus</taxon>
    </lineage>
</organism>
<feature type="compositionally biased region" description="Polar residues" evidence="1">
    <location>
        <begin position="79"/>
        <end position="90"/>
    </location>
</feature>
<protein>
    <submittedName>
        <fullName evidence="2">Uncharacterized protein</fullName>
    </submittedName>
</protein>
<dbReference type="OrthoDB" id="9997739at2759"/>
<dbReference type="InterPro" id="IPR052407">
    <property type="entry name" value="BTB_POZ_domain_cont_9"/>
</dbReference>
<name>A0A8T2ILK3_9PIPI</name>
<dbReference type="GO" id="GO:0008344">
    <property type="term" value="P:adult locomotory behavior"/>
    <property type="evidence" value="ECO:0007669"/>
    <property type="project" value="TreeGrafter"/>
</dbReference>
<dbReference type="GO" id="GO:0005737">
    <property type="term" value="C:cytoplasm"/>
    <property type="evidence" value="ECO:0007669"/>
    <property type="project" value="TreeGrafter"/>
</dbReference>
<evidence type="ECO:0000313" key="3">
    <source>
        <dbReference type="Proteomes" id="UP000812440"/>
    </source>
</evidence>
<evidence type="ECO:0000256" key="1">
    <source>
        <dbReference type="SAM" id="MobiDB-lite"/>
    </source>
</evidence>
<dbReference type="Proteomes" id="UP000812440">
    <property type="component" value="Unassembled WGS sequence"/>
</dbReference>
<gene>
    <name evidence="2" type="ORF">GDO86_019507</name>
</gene>
<keyword evidence="3" id="KW-1185">Reference proteome</keyword>
<dbReference type="AlphaFoldDB" id="A0A8T2ILK3"/>
<comment type="caution">
    <text evidence="2">The sequence shown here is derived from an EMBL/GenBank/DDBJ whole genome shotgun (WGS) entry which is preliminary data.</text>
</comment>
<dbReference type="EMBL" id="JAACNH010000403">
    <property type="protein sequence ID" value="KAG8431036.1"/>
    <property type="molecule type" value="Genomic_DNA"/>
</dbReference>
<dbReference type="Gene3D" id="2.60.120.260">
    <property type="entry name" value="Galactose-binding domain-like"/>
    <property type="match status" value="1"/>
</dbReference>
<dbReference type="PANTHER" id="PTHR46306:SF1">
    <property type="entry name" value="BTB_POZ DOMAIN-CONTAINING PROTEIN 9"/>
    <property type="match status" value="1"/>
</dbReference>